<evidence type="ECO:0000256" key="2">
    <source>
        <dbReference type="SAM" id="Phobius"/>
    </source>
</evidence>
<accession>A0AA88UAP4</accession>
<dbReference type="InterPro" id="IPR006461">
    <property type="entry name" value="PLAC_motif_containing"/>
</dbReference>
<keyword evidence="2" id="KW-1133">Transmembrane helix</keyword>
<keyword evidence="2" id="KW-0812">Transmembrane</keyword>
<feature type="transmembrane region" description="Helical" evidence="2">
    <location>
        <begin position="160"/>
        <end position="178"/>
    </location>
</feature>
<reference evidence="3" key="1">
    <citation type="submission" date="2022-12" db="EMBL/GenBank/DDBJ databases">
        <title>Draft genome assemblies for two species of Escallonia (Escalloniales).</title>
        <authorList>
            <person name="Chanderbali A."/>
            <person name="Dervinis C."/>
            <person name="Anghel I."/>
            <person name="Soltis D."/>
            <person name="Soltis P."/>
            <person name="Zapata F."/>
        </authorList>
    </citation>
    <scope>NUCLEOTIDE SEQUENCE</scope>
    <source>
        <strain evidence="3">UCBG92.1500</strain>
        <tissue evidence="3">Leaf</tissue>
    </source>
</reference>
<feature type="region of interest" description="Disordered" evidence="1">
    <location>
        <begin position="1"/>
        <end position="45"/>
    </location>
</feature>
<protein>
    <recommendedName>
        <fullName evidence="5">PLAC8 family protein</fullName>
    </recommendedName>
</protein>
<organism evidence="3 4">
    <name type="scientific">Escallonia rubra</name>
    <dbReference type="NCBI Taxonomy" id="112253"/>
    <lineage>
        <taxon>Eukaryota</taxon>
        <taxon>Viridiplantae</taxon>
        <taxon>Streptophyta</taxon>
        <taxon>Embryophyta</taxon>
        <taxon>Tracheophyta</taxon>
        <taxon>Spermatophyta</taxon>
        <taxon>Magnoliopsida</taxon>
        <taxon>eudicotyledons</taxon>
        <taxon>Gunneridae</taxon>
        <taxon>Pentapetalae</taxon>
        <taxon>asterids</taxon>
        <taxon>campanulids</taxon>
        <taxon>Escalloniales</taxon>
        <taxon>Escalloniaceae</taxon>
        <taxon>Escallonia</taxon>
    </lineage>
</organism>
<dbReference type="Proteomes" id="UP001187471">
    <property type="component" value="Unassembled WGS sequence"/>
</dbReference>
<feature type="transmembrane region" description="Helical" evidence="2">
    <location>
        <begin position="199"/>
        <end position="220"/>
    </location>
</feature>
<evidence type="ECO:0000256" key="1">
    <source>
        <dbReference type="SAM" id="MobiDB-lite"/>
    </source>
</evidence>
<gene>
    <name evidence="3" type="ORF">RJ640_007215</name>
</gene>
<dbReference type="PANTHER" id="PTHR15907">
    <property type="entry name" value="DUF614 FAMILY PROTEIN-RELATED"/>
    <property type="match status" value="1"/>
</dbReference>
<proteinExistence type="predicted"/>
<feature type="compositionally biased region" description="Pro residues" evidence="1">
    <location>
        <begin position="31"/>
        <end position="45"/>
    </location>
</feature>
<evidence type="ECO:0008006" key="5">
    <source>
        <dbReference type="Google" id="ProtNLM"/>
    </source>
</evidence>
<dbReference type="EMBL" id="JAVXUO010001972">
    <property type="protein sequence ID" value="KAK2977579.1"/>
    <property type="molecule type" value="Genomic_DNA"/>
</dbReference>
<dbReference type="AlphaFoldDB" id="A0AA88UAP4"/>
<feature type="compositionally biased region" description="Polar residues" evidence="1">
    <location>
        <begin position="1"/>
        <end position="11"/>
    </location>
</feature>
<evidence type="ECO:0000313" key="4">
    <source>
        <dbReference type="Proteomes" id="UP001187471"/>
    </source>
</evidence>
<comment type="caution">
    <text evidence="3">The sequence shown here is derived from an EMBL/GenBank/DDBJ whole genome shotgun (WGS) entry which is preliminary data.</text>
</comment>
<feature type="transmembrane region" description="Helical" evidence="2">
    <location>
        <begin position="131"/>
        <end position="148"/>
    </location>
</feature>
<name>A0AA88UAP4_9ASTE</name>
<evidence type="ECO:0000313" key="3">
    <source>
        <dbReference type="EMBL" id="KAK2977579.1"/>
    </source>
</evidence>
<sequence>MANNEESSPLLANQPEVKDEKKPMKPSPTAAAPPPAAKKSPPPFIADPQATDISVCVVWTLKKSWNIIDCFGVLLLMLVNALELARIKLVVEDKHVYIRENKLKGPISGKQDLKRYSHASSVFLPQTDSHGLFVGLLGSVAPCMLYASTAERIGSGPGTFANHCLTYSGLFLIGNLVFGENCLAPWFSYRSRTAIRRRFNLEATTVVAGIWLCLCLGFVFQNMETQGSCEALSRSCGCCGSLIEDELQREQCESACDLATHIFCHTCALCQEGREVRRRLPHPGFNAQPVLVMLPPGEQKMGRCGPEYSASA</sequence>
<keyword evidence="2" id="KW-0472">Membrane</keyword>
<keyword evidence="4" id="KW-1185">Reference proteome</keyword>